<dbReference type="AlphaFoldDB" id="A0A8H5STQ2"/>
<feature type="compositionally biased region" description="Polar residues" evidence="1">
    <location>
        <begin position="550"/>
        <end position="564"/>
    </location>
</feature>
<dbReference type="InterPro" id="IPR052800">
    <property type="entry name" value="DNA_Repair_Helicase_ZGRF1"/>
</dbReference>
<dbReference type="OrthoDB" id="6513042at2759"/>
<feature type="compositionally biased region" description="Low complexity" evidence="1">
    <location>
        <begin position="298"/>
        <end position="307"/>
    </location>
</feature>
<comment type="caution">
    <text evidence="3">The sequence shown here is derived from an EMBL/GenBank/DDBJ whole genome shotgun (WGS) entry which is preliminary data.</text>
</comment>
<feature type="compositionally biased region" description="Basic and acidic residues" evidence="1">
    <location>
        <begin position="622"/>
        <end position="637"/>
    </location>
</feature>
<dbReference type="Proteomes" id="UP000567885">
    <property type="component" value="Unassembled WGS sequence"/>
</dbReference>
<feature type="region of interest" description="Disordered" evidence="1">
    <location>
        <begin position="428"/>
        <end position="1075"/>
    </location>
</feature>
<feature type="compositionally biased region" description="Basic and acidic residues" evidence="1">
    <location>
        <begin position="949"/>
        <end position="970"/>
    </location>
</feature>
<feature type="region of interest" description="Disordered" evidence="1">
    <location>
        <begin position="1109"/>
        <end position="1138"/>
    </location>
</feature>
<gene>
    <name evidence="3" type="ORF">FHETE_10397</name>
</gene>
<proteinExistence type="predicted"/>
<protein>
    <recommendedName>
        <fullName evidence="2">5'-3' DNA helicase ZGRF1-like N-terminal domain-containing protein</fullName>
    </recommendedName>
</protein>
<sequence length="1245" mass="136256">MSTNSDISASNSPHSPRSDDLGDLILSGCNTPTFQHSRQSRGRDGFFDGEDIGSRTSYFADDRVRSAPGTPSAPSTPRSRSHARPIAIDLPQLKRFTSAPARTPPEPLSARGDLPGGYFPLHEDPGSRVHRPHPFQHYPDARMSRLISESGPIYADRPTSHPAQSAAMSQSNTPVASYLAPGFHDNPLPMGKYYPSNYENRNGSQANLRPPLTGSMSSNIGSDAHAISRTGNQLNPETELRRKLQQYQRDMIAQASMAANELLSSSAKSGEKSKGLSLDSLPLRDSRFATPRSHKPISPRLLPLGSPGPVTPMDLESIGGSKHVGVMTSNGTTTAIVVDFICLFTHDLKRKQKRWQDGLLKYHTFNKRVMVYDDRSHFIGDAHWQGGGDLEPGDEFELDRGSAIVQVSDCTGQREQDLTELLDKRAKEVEKRRTNAGTRTPGSTAAVAQTPRNDQNAPHFQLRHRPLNGLVGGPSRIGRAVVSPHSPYEVRKMAESPGQQRDSPSEEARPSKRRRHEDSPPSKMGHARALFGTPLTLTPFSSSTPLARSQILQEKNTGGPTVTPTGLRDGLSRVVQRAERGPKSPPPSPPTSKPGETETVASAPRRTLKQRASLKELLAGNEHNRVGEPPRPREVVARNRVNNSKQTKHQLPHTEDNVISLVSQEQKPQKPRADTAPKFSRNMKPDQEQSADNSTSSRARKVAETVHSNRDEQQPEDPNEEAFLNWLVQSEDTAPGQQTPESSTNALPGLLKKLNNDTLPKAKKSVQKTGRKVVQERTEKVGDEEIRPAQKRTAVSRPPGSKGVDISESDGKKRALVIDRPSAMETDADNPPPAKEPRTELRIRSRQRRGLLMIAQNKQGNRAESTVRSLPSSSGAGSDALATPPLIIEKTPTLKKTEVAQNIVAETVMPQEVRNRQNPSISSDSITSEHEPDNIQPAQGPASNQVEDIQSKGQDKHPHKSTNRDLDKSLSEGSVLIQQSDDECGPNRNASSDHNLHDRASVTPPRRRTNPNRRGRSNAAQVMLSDEEDEAGVDGSLPKSDIENGNLSAEAEPDRKLGPKPSAGPQITKMSRKSVKSKEIIGFVMPPDDFPTAGFNVGHVQPAEIEKPNDNTLTIEPPLDRVKNVSNDPRNARSMPHQPEKIQIPANEDKSQPKQPARIINPATRGRKAARKQDAAGLPPQALVQLESRVESPVVPAMQPKKTTPTANIPQSELPIFCRANGGAWSRHAEDLLGIMRPSKRPSRR</sequence>
<feature type="compositionally biased region" description="Polar residues" evidence="1">
    <location>
        <begin position="688"/>
        <end position="697"/>
    </location>
</feature>
<feature type="compositionally biased region" description="Polar residues" evidence="1">
    <location>
        <begin position="1"/>
        <end position="15"/>
    </location>
</feature>
<feature type="compositionally biased region" description="Polar residues" evidence="1">
    <location>
        <begin position="856"/>
        <end position="876"/>
    </location>
</feature>
<dbReference type="EMBL" id="JAAGWQ010000279">
    <property type="protein sequence ID" value="KAF5657537.1"/>
    <property type="molecule type" value="Genomic_DNA"/>
</dbReference>
<dbReference type="GO" id="GO:0006302">
    <property type="term" value="P:double-strand break repair"/>
    <property type="evidence" value="ECO:0007669"/>
    <property type="project" value="TreeGrafter"/>
</dbReference>
<feature type="compositionally biased region" description="Basic residues" evidence="1">
    <location>
        <begin position="761"/>
        <end position="771"/>
    </location>
</feature>
<feature type="compositionally biased region" description="Low complexity" evidence="1">
    <location>
        <begin position="533"/>
        <end position="546"/>
    </location>
</feature>
<feature type="domain" description="5'-3' DNA helicase ZGRF1-like N-terminal" evidence="2">
    <location>
        <begin position="337"/>
        <end position="418"/>
    </location>
</feature>
<dbReference type="PANTHER" id="PTHR28535:SF1">
    <property type="entry name" value="PROTEIN ZGRF1"/>
    <property type="match status" value="1"/>
</dbReference>
<evidence type="ECO:0000259" key="2">
    <source>
        <dbReference type="Pfam" id="PF10382"/>
    </source>
</evidence>
<organism evidence="3 4">
    <name type="scientific">Fusarium heterosporum</name>
    <dbReference type="NCBI Taxonomy" id="42747"/>
    <lineage>
        <taxon>Eukaryota</taxon>
        <taxon>Fungi</taxon>
        <taxon>Dikarya</taxon>
        <taxon>Ascomycota</taxon>
        <taxon>Pezizomycotina</taxon>
        <taxon>Sordariomycetes</taxon>
        <taxon>Hypocreomycetidae</taxon>
        <taxon>Hypocreales</taxon>
        <taxon>Nectriaceae</taxon>
        <taxon>Fusarium</taxon>
        <taxon>Fusarium heterosporum species complex</taxon>
    </lineage>
</organism>
<name>A0A8H5STQ2_FUSHE</name>
<dbReference type="GO" id="GO:0035861">
    <property type="term" value="C:site of double-strand break"/>
    <property type="evidence" value="ECO:0007669"/>
    <property type="project" value="TreeGrafter"/>
</dbReference>
<dbReference type="InterPro" id="IPR018838">
    <property type="entry name" value="ZGRF1-like_N"/>
</dbReference>
<evidence type="ECO:0000313" key="4">
    <source>
        <dbReference type="Proteomes" id="UP000567885"/>
    </source>
</evidence>
<feature type="compositionally biased region" description="Polar residues" evidence="1">
    <location>
        <begin position="727"/>
        <end position="746"/>
    </location>
</feature>
<feature type="compositionally biased region" description="Pro residues" evidence="1">
    <location>
        <begin position="583"/>
        <end position="592"/>
    </location>
</feature>
<feature type="compositionally biased region" description="Basic residues" evidence="1">
    <location>
        <begin position="1005"/>
        <end position="1016"/>
    </location>
</feature>
<reference evidence="3 4" key="1">
    <citation type="submission" date="2020-05" db="EMBL/GenBank/DDBJ databases">
        <title>Identification and distribution of gene clusters putatively required for synthesis of sphingolipid metabolism inhibitors in phylogenetically diverse species of the filamentous fungus Fusarium.</title>
        <authorList>
            <person name="Kim H.-S."/>
            <person name="Busman M."/>
            <person name="Brown D.W."/>
            <person name="Divon H."/>
            <person name="Uhlig S."/>
            <person name="Proctor R.H."/>
        </authorList>
    </citation>
    <scope>NUCLEOTIDE SEQUENCE [LARGE SCALE GENOMIC DNA]</scope>
    <source>
        <strain evidence="3 4">NRRL 20693</strain>
    </source>
</reference>
<feature type="region of interest" description="Disordered" evidence="1">
    <location>
        <begin position="1"/>
        <end position="86"/>
    </location>
</feature>
<evidence type="ECO:0000313" key="3">
    <source>
        <dbReference type="EMBL" id="KAF5657537.1"/>
    </source>
</evidence>
<evidence type="ECO:0000256" key="1">
    <source>
        <dbReference type="SAM" id="MobiDB-lite"/>
    </source>
</evidence>
<feature type="region of interest" description="Disordered" evidence="1">
    <location>
        <begin position="287"/>
        <end position="307"/>
    </location>
</feature>
<dbReference type="Pfam" id="PF10382">
    <property type="entry name" value="ZGRF1-like_N"/>
    <property type="match status" value="1"/>
</dbReference>
<keyword evidence="4" id="KW-1185">Reference proteome</keyword>
<dbReference type="PANTHER" id="PTHR28535">
    <property type="entry name" value="ZINC FINGER GRF-TYPE CONTAINING 1"/>
    <property type="match status" value="1"/>
</dbReference>
<feature type="compositionally biased region" description="Basic and acidic residues" evidence="1">
    <location>
        <begin position="773"/>
        <end position="788"/>
    </location>
</feature>
<feature type="compositionally biased region" description="Polar residues" evidence="1">
    <location>
        <begin position="916"/>
        <end position="926"/>
    </location>
</feature>
<feature type="compositionally biased region" description="Basic and acidic residues" evidence="1">
    <location>
        <begin position="701"/>
        <end position="713"/>
    </location>
</feature>
<accession>A0A8H5STQ2</accession>
<feature type="compositionally biased region" description="Polar residues" evidence="1">
    <location>
        <begin position="28"/>
        <end position="37"/>
    </location>
</feature>
<feature type="compositionally biased region" description="Basic and acidic residues" evidence="1">
    <location>
        <begin position="503"/>
        <end position="520"/>
    </location>
</feature>
<feature type="compositionally biased region" description="Polar residues" evidence="1">
    <location>
        <begin position="435"/>
        <end position="458"/>
    </location>
</feature>
<feature type="compositionally biased region" description="Low complexity" evidence="1">
    <location>
        <begin position="66"/>
        <end position="78"/>
    </location>
</feature>
<dbReference type="GO" id="GO:0005634">
    <property type="term" value="C:nucleus"/>
    <property type="evidence" value="ECO:0007669"/>
    <property type="project" value="TreeGrafter"/>
</dbReference>